<dbReference type="Pfam" id="PF13508">
    <property type="entry name" value="Acetyltransf_7"/>
    <property type="match status" value="1"/>
</dbReference>
<dbReference type="EMBL" id="JROM01000055">
    <property type="protein sequence ID" value="KHE73615.1"/>
    <property type="molecule type" value="Genomic_DNA"/>
</dbReference>
<dbReference type="SUPFAM" id="SSF55729">
    <property type="entry name" value="Acyl-CoA N-acyltransferases (Nat)"/>
    <property type="match status" value="1"/>
</dbReference>
<keyword evidence="3" id="KW-0808">Transferase</keyword>
<reference evidence="3 4" key="1">
    <citation type="submission" date="2014-09" db="EMBL/GenBank/DDBJ databases">
        <title>High-quality draft genome sequence of Kocuria marina SO9-6, an actinobacterium isolated from a copper mine.</title>
        <authorList>
            <person name="Castro D.B."/>
            <person name="Pereira L.B."/>
            <person name="Silva M.V."/>
            <person name="Silva B.P."/>
            <person name="Zanardi B.R."/>
            <person name="Carlos C."/>
            <person name="Belgini D.R."/>
            <person name="Limache E.G."/>
            <person name="Lacerda G.V."/>
            <person name="Nery M.B."/>
            <person name="Gomes M.B."/>
            <person name="Souza S."/>
            <person name="Silva T.M."/>
            <person name="Rodrigues V.D."/>
            <person name="Paulino L.C."/>
            <person name="Vicentini R."/>
            <person name="Ferraz L.F."/>
            <person name="Ottoboni L.M."/>
        </authorList>
    </citation>
    <scope>NUCLEOTIDE SEQUENCE [LARGE SCALE GENOMIC DNA]</scope>
    <source>
        <strain evidence="3 4">SO9-6</strain>
    </source>
</reference>
<organism evidence="3 4">
    <name type="scientific">Kocuria marina</name>
    <dbReference type="NCBI Taxonomy" id="223184"/>
    <lineage>
        <taxon>Bacteria</taxon>
        <taxon>Bacillati</taxon>
        <taxon>Actinomycetota</taxon>
        <taxon>Actinomycetes</taxon>
        <taxon>Micrococcales</taxon>
        <taxon>Micrococcaceae</taxon>
        <taxon>Kocuria</taxon>
    </lineage>
</organism>
<evidence type="ECO:0000256" key="1">
    <source>
        <dbReference type="SAM" id="MobiDB-lite"/>
    </source>
</evidence>
<evidence type="ECO:0000313" key="3">
    <source>
        <dbReference type="EMBL" id="KHE73615.1"/>
    </source>
</evidence>
<dbReference type="eggNOG" id="COG0454">
    <property type="taxonomic scope" value="Bacteria"/>
</dbReference>
<gene>
    <name evidence="3" type="ORF">AS25_12085</name>
</gene>
<dbReference type="InterPro" id="IPR000182">
    <property type="entry name" value="GNAT_dom"/>
</dbReference>
<dbReference type="PROSITE" id="PS51186">
    <property type="entry name" value="GNAT"/>
    <property type="match status" value="1"/>
</dbReference>
<dbReference type="PANTHER" id="PTHR13355">
    <property type="entry name" value="GLUCOSAMINE 6-PHOSPHATE N-ACETYLTRANSFERASE"/>
    <property type="match status" value="1"/>
</dbReference>
<proteinExistence type="predicted"/>
<dbReference type="Gene3D" id="3.40.630.30">
    <property type="match status" value="1"/>
</dbReference>
<feature type="domain" description="N-acetyltransferase" evidence="2">
    <location>
        <begin position="8"/>
        <end position="142"/>
    </location>
</feature>
<dbReference type="AlphaFoldDB" id="A0A0B0DA09"/>
<dbReference type="InterPro" id="IPR039143">
    <property type="entry name" value="GNPNAT1-like"/>
</dbReference>
<protein>
    <submittedName>
        <fullName evidence="3">Acetyltransferase</fullName>
    </submittedName>
</protein>
<dbReference type="GO" id="GO:0008080">
    <property type="term" value="F:N-acetyltransferase activity"/>
    <property type="evidence" value="ECO:0007669"/>
    <property type="project" value="TreeGrafter"/>
</dbReference>
<dbReference type="RefSeq" id="WP_035965397.1">
    <property type="nucleotide sequence ID" value="NZ_JROM01000055.1"/>
</dbReference>
<dbReference type="InterPro" id="IPR016181">
    <property type="entry name" value="Acyl_CoA_acyltransferase"/>
</dbReference>
<sequence length="147" mass="15726">MNDTLPGYTVLDGPPSIPDYLTLRREAGMSPKTEEQAAAGIGGAWAAVHVIHDESGDTVGMGRVIGDGGWYFHVIDMAVLPPHQGRGIGSAVLRALLDRIRRDAPPGAYVSLMADEPGRPLYERHGFTDPAPRTIGMSLSMDHGTHD</sequence>
<dbReference type="CDD" id="cd04301">
    <property type="entry name" value="NAT_SF"/>
    <property type="match status" value="1"/>
</dbReference>
<evidence type="ECO:0000259" key="2">
    <source>
        <dbReference type="PROSITE" id="PS51186"/>
    </source>
</evidence>
<evidence type="ECO:0000313" key="4">
    <source>
        <dbReference type="Proteomes" id="UP000030664"/>
    </source>
</evidence>
<comment type="caution">
    <text evidence="3">The sequence shown here is derived from an EMBL/GenBank/DDBJ whole genome shotgun (WGS) entry which is preliminary data.</text>
</comment>
<accession>A0A0B0DA09</accession>
<name>A0A0B0DA09_9MICC</name>
<feature type="region of interest" description="Disordered" evidence="1">
    <location>
        <begin position="127"/>
        <end position="147"/>
    </location>
</feature>
<dbReference type="Proteomes" id="UP000030664">
    <property type="component" value="Unassembled WGS sequence"/>
</dbReference>
<dbReference type="PANTHER" id="PTHR13355:SF23">
    <property type="entry name" value="FAMILY N-ACETYLTRANSFERASE, PUTATIVE (AFU_ORTHOLOGUE AFUA_3G00870)-RELATED"/>
    <property type="match status" value="1"/>
</dbReference>